<reference evidence="2" key="2">
    <citation type="submission" date="2015-01" db="EMBL/GenBank/DDBJ databases">
        <title>Evolutionary Origins and Diversification of the Mycorrhizal Mutualists.</title>
        <authorList>
            <consortium name="DOE Joint Genome Institute"/>
            <consortium name="Mycorrhizal Genomics Consortium"/>
            <person name="Kohler A."/>
            <person name="Kuo A."/>
            <person name="Nagy L.G."/>
            <person name="Floudas D."/>
            <person name="Copeland A."/>
            <person name="Barry K.W."/>
            <person name="Cichocki N."/>
            <person name="Veneault-Fourrey C."/>
            <person name="LaButti K."/>
            <person name="Lindquist E.A."/>
            <person name="Lipzen A."/>
            <person name="Lundell T."/>
            <person name="Morin E."/>
            <person name="Murat C."/>
            <person name="Riley R."/>
            <person name="Ohm R."/>
            <person name="Sun H."/>
            <person name="Tunlid A."/>
            <person name="Henrissat B."/>
            <person name="Grigoriev I.V."/>
            <person name="Hibbett D.S."/>
            <person name="Martin F."/>
        </authorList>
    </citation>
    <scope>NUCLEOTIDE SEQUENCE [LARGE SCALE GENOMIC DNA]</scope>
    <source>
        <strain evidence="2">UH-Slu-Lm8-n1</strain>
    </source>
</reference>
<proteinExistence type="predicted"/>
<evidence type="ECO:0000313" key="2">
    <source>
        <dbReference type="Proteomes" id="UP000054485"/>
    </source>
</evidence>
<accession>A0A0D0AIG1</accession>
<keyword evidence="2" id="KW-1185">Reference proteome</keyword>
<dbReference type="AlphaFoldDB" id="A0A0D0AIG1"/>
<gene>
    <name evidence="1" type="ORF">CY34DRAFT_19550</name>
</gene>
<sequence>MLLDMVCKQVVDIVYNERYKFVKFLKENCYSLAEDLRKKALSGFCLADYHAGTVGPYITQLTGMIAWNDDVTTVNFACSSGKYYRRMPILVILALRILQPLRLQHRSLLDLFPAQYDKLPEHLIAGACGMYTIFFRRRLPRHPTGVKISSDVFERETAHQLQLLRSIRQDTDDEARRLNTWINTRDGPDGWLQDLVRALYLVNQQRGPG</sequence>
<reference evidence="1 2" key="1">
    <citation type="submission" date="2014-04" db="EMBL/GenBank/DDBJ databases">
        <authorList>
            <consortium name="DOE Joint Genome Institute"/>
            <person name="Kuo A."/>
            <person name="Ruytinx J."/>
            <person name="Rineau F."/>
            <person name="Colpaert J."/>
            <person name="Kohler A."/>
            <person name="Nagy L.G."/>
            <person name="Floudas D."/>
            <person name="Copeland A."/>
            <person name="Barry K.W."/>
            <person name="Cichocki N."/>
            <person name="Veneault-Fourrey C."/>
            <person name="LaButti K."/>
            <person name="Lindquist E.A."/>
            <person name="Lipzen A."/>
            <person name="Lundell T."/>
            <person name="Morin E."/>
            <person name="Murat C."/>
            <person name="Sun H."/>
            <person name="Tunlid A."/>
            <person name="Henrissat B."/>
            <person name="Grigoriev I.V."/>
            <person name="Hibbett D.S."/>
            <person name="Martin F."/>
            <person name="Nordberg H.P."/>
            <person name="Cantor M.N."/>
            <person name="Hua S.X."/>
        </authorList>
    </citation>
    <scope>NUCLEOTIDE SEQUENCE [LARGE SCALE GENOMIC DNA]</scope>
    <source>
        <strain evidence="1 2">UH-Slu-Lm8-n1</strain>
    </source>
</reference>
<evidence type="ECO:0000313" key="1">
    <source>
        <dbReference type="EMBL" id="KIK31808.1"/>
    </source>
</evidence>
<organism evidence="1 2">
    <name type="scientific">Suillus luteus UH-Slu-Lm8-n1</name>
    <dbReference type="NCBI Taxonomy" id="930992"/>
    <lineage>
        <taxon>Eukaryota</taxon>
        <taxon>Fungi</taxon>
        <taxon>Dikarya</taxon>
        <taxon>Basidiomycota</taxon>
        <taxon>Agaricomycotina</taxon>
        <taxon>Agaricomycetes</taxon>
        <taxon>Agaricomycetidae</taxon>
        <taxon>Boletales</taxon>
        <taxon>Suillineae</taxon>
        <taxon>Suillaceae</taxon>
        <taxon>Suillus</taxon>
    </lineage>
</organism>
<dbReference type="InParanoid" id="A0A0D0AIG1"/>
<dbReference type="HOGENOM" id="CLU_1316176_0_0_1"/>
<dbReference type="OrthoDB" id="2690602at2759"/>
<dbReference type="EMBL" id="KN836631">
    <property type="protein sequence ID" value="KIK31808.1"/>
    <property type="molecule type" value="Genomic_DNA"/>
</dbReference>
<protein>
    <submittedName>
        <fullName evidence="1">Unplaced genomic scaffold CY34scaffold_1500, whole genome shotgun sequence</fullName>
    </submittedName>
</protein>
<name>A0A0D0AIG1_9AGAM</name>
<dbReference type="Proteomes" id="UP000054485">
    <property type="component" value="Unassembled WGS sequence"/>
</dbReference>